<dbReference type="FunFam" id="1.20.1740.10:FF:000052">
    <property type="entry name" value="Lysine histidine transporter-like 3"/>
    <property type="match status" value="1"/>
</dbReference>
<feature type="transmembrane region" description="Helical" evidence="6">
    <location>
        <begin position="333"/>
        <end position="353"/>
    </location>
</feature>
<dbReference type="InterPro" id="IPR013057">
    <property type="entry name" value="AA_transpt_TM"/>
</dbReference>
<evidence type="ECO:0000256" key="5">
    <source>
        <dbReference type="ARBA" id="ARBA00023136"/>
    </source>
</evidence>
<name>A0A8S1GXQ9_9PELO</name>
<dbReference type="OrthoDB" id="655540at2759"/>
<sequence length="498" mass="54443">MGLKPSDSSASGPRHDGKSHVNHKGLHWLMAAVFVVGDMAGGGVLALPNALVSTGLAVGIGIISVCSVATAYTGLQLSFNWKMMQERWSEYREECRRPYGEMAFRAVGPKMRTAVTVAMCATQFGFATVLVLLASKNVSILLHFFFSIDISMCYVILLVALLIWPATMLKSPMHFWQVALFSAGSSTFFVILLLIGMSHDAPVCAKEVAYNDFDLIKFFMAYGTIIFAFGGHSAFPTIQHDMLKPAHFSKSILLAYTLITIYYLSVSIMGYEVYGGSVGDAVIPSIQLMWLQQTANILIAIHVITTVVIVFSPLVQEVEQLLHVPHHFGWKRFVVRSILFWLVIFVALSVPQFGPLMDLIGASTMSLMTMILPAVFYLSLRASTEKRRRRLASGDAKPGEEDDDRVTVKEIFETTPKTILIANIALLSFGIIGGTIATVSSLIKLTDSTMSAPCYVQYFTNGLPFSSGNVGMVNCCGRFRNTTVGNISADGFCSVAKI</sequence>
<feature type="transmembrane region" description="Helical" evidence="6">
    <location>
        <begin position="419"/>
        <end position="443"/>
    </location>
</feature>
<feature type="transmembrane region" description="Helical" evidence="6">
    <location>
        <begin position="114"/>
        <end position="134"/>
    </location>
</feature>
<accession>A0A8S1GXQ9</accession>
<feature type="transmembrane region" description="Helical" evidence="6">
    <location>
        <begin position="140"/>
        <end position="163"/>
    </location>
</feature>
<dbReference type="GO" id="GO:0016020">
    <property type="term" value="C:membrane"/>
    <property type="evidence" value="ECO:0007669"/>
    <property type="project" value="UniProtKB-SubCell"/>
</dbReference>
<reference evidence="8" key="1">
    <citation type="submission" date="2020-10" db="EMBL/GenBank/DDBJ databases">
        <authorList>
            <person name="Kikuchi T."/>
        </authorList>
    </citation>
    <scope>NUCLEOTIDE SEQUENCE</scope>
    <source>
        <strain evidence="8">NKZ352</strain>
    </source>
</reference>
<keyword evidence="5 6" id="KW-0472">Membrane</keyword>
<evidence type="ECO:0000256" key="4">
    <source>
        <dbReference type="ARBA" id="ARBA00022989"/>
    </source>
</evidence>
<keyword evidence="4 6" id="KW-1133">Transmembrane helix</keyword>
<gene>
    <name evidence="8" type="ORF">CAUJ_LOCUS4024</name>
</gene>
<comment type="subcellular location">
    <subcellularLocation>
        <location evidence="1">Membrane</location>
    </subcellularLocation>
</comment>
<dbReference type="Pfam" id="PF01490">
    <property type="entry name" value="Aa_trans"/>
    <property type="match status" value="1"/>
</dbReference>
<comment type="caution">
    <text evidence="8">The sequence shown here is derived from an EMBL/GenBank/DDBJ whole genome shotgun (WGS) entry which is preliminary data.</text>
</comment>
<feature type="transmembrane region" description="Helical" evidence="6">
    <location>
        <begin position="175"/>
        <end position="195"/>
    </location>
</feature>
<keyword evidence="2" id="KW-0813">Transport</keyword>
<evidence type="ECO:0000256" key="1">
    <source>
        <dbReference type="ARBA" id="ARBA00004370"/>
    </source>
</evidence>
<dbReference type="AlphaFoldDB" id="A0A8S1GXQ9"/>
<evidence type="ECO:0000313" key="8">
    <source>
        <dbReference type="EMBL" id="CAD6188105.1"/>
    </source>
</evidence>
<feature type="transmembrane region" description="Helical" evidence="6">
    <location>
        <begin position="253"/>
        <end position="274"/>
    </location>
</feature>
<dbReference type="PANTHER" id="PTHR48017">
    <property type="entry name" value="OS05G0424000 PROTEIN-RELATED"/>
    <property type="match status" value="1"/>
</dbReference>
<evidence type="ECO:0000256" key="2">
    <source>
        <dbReference type="ARBA" id="ARBA00022448"/>
    </source>
</evidence>
<dbReference type="Proteomes" id="UP000835052">
    <property type="component" value="Unassembled WGS sequence"/>
</dbReference>
<proteinExistence type="predicted"/>
<organism evidence="8 9">
    <name type="scientific">Caenorhabditis auriculariae</name>
    <dbReference type="NCBI Taxonomy" id="2777116"/>
    <lineage>
        <taxon>Eukaryota</taxon>
        <taxon>Metazoa</taxon>
        <taxon>Ecdysozoa</taxon>
        <taxon>Nematoda</taxon>
        <taxon>Chromadorea</taxon>
        <taxon>Rhabditida</taxon>
        <taxon>Rhabditina</taxon>
        <taxon>Rhabditomorpha</taxon>
        <taxon>Rhabditoidea</taxon>
        <taxon>Rhabditidae</taxon>
        <taxon>Peloderinae</taxon>
        <taxon>Caenorhabditis</taxon>
    </lineage>
</organism>
<evidence type="ECO:0000256" key="6">
    <source>
        <dbReference type="SAM" id="Phobius"/>
    </source>
</evidence>
<feature type="transmembrane region" description="Helical" evidence="6">
    <location>
        <begin position="359"/>
        <end position="380"/>
    </location>
</feature>
<evidence type="ECO:0000259" key="7">
    <source>
        <dbReference type="Pfam" id="PF01490"/>
    </source>
</evidence>
<dbReference type="EMBL" id="CAJGYM010000007">
    <property type="protein sequence ID" value="CAD6188105.1"/>
    <property type="molecule type" value="Genomic_DNA"/>
</dbReference>
<feature type="transmembrane region" description="Helical" evidence="6">
    <location>
        <begin position="294"/>
        <end position="312"/>
    </location>
</feature>
<keyword evidence="3 6" id="KW-0812">Transmembrane</keyword>
<evidence type="ECO:0000256" key="3">
    <source>
        <dbReference type="ARBA" id="ARBA00022692"/>
    </source>
</evidence>
<keyword evidence="9" id="KW-1185">Reference proteome</keyword>
<protein>
    <recommendedName>
        <fullName evidence="7">Amino acid transporter transmembrane domain-containing protein</fullName>
    </recommendedName>
</protein>
<evidence type="ECO:0000313" key="9">
    <source>
        <dbReference type="Proteomes" id="UP000835052"/>
    </source>
</evidence>
<feature type="transmembrane region" description="Helical" evidence="6">
    <location>
        <begin position="54"/>
        <end position="75"/>
    </location>
</feature>
<feature type="domain" description="Amino acid transporter transmembrane" evidence="7">
    <location>
        <begin position="27"/>
        <end position="392"/>
    </location>
</feature>
<feature type="transmembrane region" description="Helical" evidence="6">
    <location>
        <begin position="28"/>
        <end position="48"/>
    </location>
</feature>